<sequence length="255" mass="28201">MQRQMQAPLEIKKVAQFLRSGSAGLKIHAGAINGKRFPYFKGKSAMNALLSPAYNKLEGVPKVTSEDDAIRVLTQVHNFVFYLRVDRGGPSSSSSSSPKKLQVTNEQFFKADQYYVWFYEGSQRLAHALGISMATIILTGVMYPLWPPIMKSGALYLSCGVLALFGLVVLRLIFYCITVVVASPGIWLFPGLLANVGSVDMFTPLWAWDIPQKKTKRRRRNKKEGTNAGDGLAPKNHEPVSSSSTLQADRKVDDS</sequence>
<evidence type="ECO:0000313" key="1">
    <source>
        <dbReference type="EMBL" id="TFK72139.1"/>
    </source>
</evidence>
<keyword evidence="2" id="KW-1185">Reference proteome</keyword>
<organism evidence="1 2">
    <name type="scientific">Pluteus cervinus</name>
    <dbReference type="NCBI Taxonomy" id="181527"/>
    <lineage>
        <taxon>Eukaryota</taxon>
        <taxon>Fungi</taxon>
        <taxon>Dikarya</taxon>
        <taxon>Basidiomycota</taxon>
        <taxon>Agaricomycotina</taxon>
        <taxon>Agaricomycetes</taxon>
        <taxon>Agaricomycetidae</taxon>
        <taxon>Agaricales</taxon>
        <taxon>Pluteineae</taxon>
        <taxon>Pluteaceae</taxon>
        <taxon>Pluteus</taxon>
    </lineage>
</organism>
<dbReference type="Proteomes" id="UP000308600">
    <property type="component" value="Unassembled WGS sequence"/>
</dbReference>
<reference evidence="1 2" key="1">
    <citation type="journal article" date="2019" name="Nat. Ecol. Evol.">
        <title>Megaphylogeny resolves global patterns of mushroom evolution.</title>
        <authorList>
            <person name="Varga T."/>
            <person name="Krizsan K."/>
            <person name="Foldi C."/>
            <person name="Dima B."/>
            <person name="Sanchez-Garcia M."/>
            <person name="Sanchez-Ramirez S."/>
            <person name="Szollosi G.J."/>
            <person name="Szarkandi J.G."/>
            <person name="Papp V."/>
            <person name="Albert L."/>
            <person name="Andreopoulos W."/>
            <person name="Angelini C."/>
            <person name="Antonin V."/>
            <person name="Barry K.W."/>
            <person name="Bougher N.L."/>
            <person name="Buchanan P."/>
            <person name="Buyck B."/>
            <person name="Bense V."/>
            <person name="Catcheside P."/>
            <person name="Chovatia M."/>
            <person name="Cooper J."/>
            <person name="Damon W."/>
            <person name="Desjardin D."/>
            <person name="Finy P."/>
            <person name="Geml J."/>
            <person name="Haridas S."/>
            <person name="Hughes K."/>
            <person name="Justo A."/>
            <person name="Karasinski D."/>
            <person name="Kautmanova I."/>
            <person name="Kiss B."/>
            <person name="Kocsube S."/>
            <person name="Kotiranta H."/>
            <person name="LaButti K.M."/>
            <person name="Lechner B.E."/>
            <person name="Liimatainen K."/>
            <person name="Lipzen A."/>
            <person name="Lukacs Z."/>
            <person name="Mihaltcheva S."/>
            <person name="Morgado L.N."/>
            <person name="Niskanen T."/>
            <person name="Noordeloos M.E."/>
            <person name="Ohm R.A."/>
            <person name="Ortiz-Santana B."/>
            <person name="Ovrebo C."/>
            <person name="Racz N."/>
            <person name="Riley R."/>
            <person name="Savchenko A."/>
            <person name="Shiryaev A."/>
            <person name="Soop K."/>
            <person name="Spirin V."/>
            <person name="Szebenyi C."/>
            <person name="Tomsovsky M."/>
            <person name="Tulloss R.E."/>
            <person name="Uehling J."/>
            <person name="Grigoriev I.V."/>
            <person name="Vagvolgyi C."/>
            <person name="Papp T."/>
            <person name="Martin F.M."/>
            <person name="Miettinen O."/>
            <person name="Hibbett D.S."/>
            <person name="Nagy L.G."/>
        </authorList>
    </citation>
    <scope>NUCLEOTIDE SEQUENCE [LARGE SCALE GENOMIC DNA]</scope>
    <source>
        <strain evidence="1 2">NL-1719</strain>
    </source>
</reference>
<gene>
    <name evidence="1" type="ORF">BDN72DRAFT_763902</name>
</gene>
<protein>
    <submittedName>
        <fullName evidence="1">Translocation protein</fullName>
    </submittedName>
</protein>
<proteinExistence type="predicted"/>
<accession>A0ACD3B3E1</accession>
<name>A0ACD3B3E1_9AGAR</name>
<dbReference type="EMBL" id="ML208289">
    <property type="protein sequence ID" value="TFK72139.1"/>
    <property type="molecule type" value="Genomic_DNA"/>
</dbReference>
<evidence type="ECO:0000313" key="2">
    <source>
        <dbReference type="Proteomes" id="UP000308600"/>
    </source>
</evidence>